<dbReference type="Proteomes" id="UP000230500">
    <property type="component" value="Unassembled WGS sequence"/>
</dbReference>
<reference evidence="2 3" key="1">
    <citation type="submission" date="2017-11" db="EMBL/GenBank/DDBJ databases">
        <title>Genome sequencing of Prevotella intermedia KCOM 2069.</title>
        <authorList>
            <person name="Kook J.-K."/>
            <person name="Park S.-N."/>
            <person name="Lim Y.K."/>
        </authorList>
    </citation>
    <scope>NUCLEOTIDE SEQUENCE [LARGE SCALE GENOMIC DNA]</scope>
    <source>
        <strain evidence="2 3">KCOM 2069</strain>
    </source>
</reference>
<protein>
    <submittedName>
        <fullName evidence="2">Uncharacterized protein</fullName>
    </submittedName>
</protein>
<organism evidence="2 3">
    <name type="scientific">Prevotella intermedia</name>
    <dbReference type="NCBI Taxonomy" id="28131"/>
    <lineage>
        <taxon>Bacteria</taxon>
        <taxon>Pseudomonadati</taxon>
        <taxon>Bacteroidota</taxon>
        <taxon>Bacteroidia</taxon>
        <taxon>Bacteroidales</taxon>
        <taxon>Prevotellaceae</taxon>
        <taxon>Prevotella</taxon>
    </lineage>
</organism>
<feature type="region of interest" description="Disordered" evidence="1">
    <location>
        <begin position="123"/>
        <end position="143"/>
    </location>
</feature>
<evidence type="ECO:0000256" key="1">
    <source>
        <dbReference type="SAM" id="MobiDB-lite"/>
    </source>
</evidence>
<gene>
    <name evidence="2" type="ORF">CUC04_07625</name>
</gene>
<dbReference type="EMBL" id="PESN01000001">
    <property type="protein sequence ID" value="PIN29268.1"/>
    <property type="molecule type" value="Genomic_DNA"/>
</dbReference>
<evidence type="ECO:0000313" key="3">
    <source>
        <dbReference type="Proteomes" id="UP000230500"/>
    </source>
</evidence>
<sequence length="222" mass="25230">MQVKGYLSDMLEIVDGEYNLTYTTEVPRKIAIQVRVKSIGQGNPNDYGFKDDSDGPLYITICDKNGAPIAKIPELASSYENDGLLKDMTRKKDENWISFDGFIYNELPKGVATFIITSKEITPDETKGSSTLSEESNTSSDDKEKWDKILDDYEEYVDKTISIMKKMKRNHPIDAALDYPALIKKSKELQESLDEAKSSKSLTPEQMERMAKIHLKALRIER</sequence>
<evidence type="ECO:0000313" key="2">
    <source>
        <dbReference type="EMBL" id="PIN29268.1"/>
    </source>
</evidence>
<proteinExistence type="predicted"/>
<dbReference type="AlphaFoldDB" id="A0A2G9IHP4"/>
<comment type="caution">
    <text evidence="2">The sequence shown here is derived from an EMBL/GenBank/DDBJ whole genome shotgun (WGS) entry which is preliminary data.</text>
</comment>
<feature type="compositionally biased region" description="Low complexity" evidence="1">
    <location>
        <begin position="129"/>
        <end position="139"/>
    </location>
</feature>
<name>A0A2G9IHP4_PREIN</name>
<accession>A0A2G9IHP4</accession>